<dbReference type="RefSeq" id="WP_117903370.1">
    <property type="nucleotide sequence ID" value="NZ_JADNPL010000002.1"/>
</dbReference>
<name>A0A412DPN0_BACSE</name>
<evidence type="ECO:0000313" key="1">
    <source>
        <dbReference type="EMBL" id="RGR14500.1"/>
    </source>
</evidence>
<dbReference type="EMBL" id="QRTW01000009">
    <property type="protein sequence ID" value="RGR14500.1"/>
    <property type="molecule type" value="Genomic_DNA"/>
</dbReference>
<accession>A0A412DPN0</accession>
<gene>
    <name evidence="1" type="ORF">DWY65_06745</name>
</gene>
<comment type="caution">
    <text evidence="1">The sequence shown here is derived from an EMBL/GenBank/DDBJ whole genome shotgun (WGS) entry which is preliminary data.</text>
</comment>
<proteinExistence type="predicted"/>
<sequence>MLEITFDIPTIKKLEPKLYEHFGFALDDIFYELTQVYIRKSTNLTPEEKELAKQCKTENGATDAIKFALAIKENIHIRVTDTFPDSLKLLLDLFNEYNITELKDGETLSCILLFMAAIFNRDFNHLLDDTDYDYISEEYYEYIDKIRPDMLKLYLSLHQKKRAVSDKLKISIQGNPPTELNNHGRWFENMLLTYLNTYLGVASKEEALTELSTLYSEPQGRKTKDNYYRNYALTSMFLFVRQYIIHSGTDKVTVEQCSFLHKYLTALNLITKEDKNNDLNNLQSTIRSLISSKLSPLDKYKKGKKYKVSPNNKGDKLY</sequence>
<organism evidence="1 2">
    <name type="scientific">Bacteroides stercoris</name>
    <dbReference type="NCBI Taxonomy" id="46506"/>
    <lineage>
        <taxon>Bacteria</taxon>
        <taxon>Pseudomonadati</taxon>
        <taxon>Bacteroidota</taxon>
        <taxon>Bacteroidia</taxon>
        <taxon>Bacteroidales</taxon>
        <taxon>Bacteroidaceae</taxon>
        <taxon>Bacteroides</taxon>
    </lineage>
</organism>
<protein>
    <submittedName>
        <fullName evidence="1">Uncharacterized protein</fullName>
    </submittedName>
</protein>
<evidence type="ECO:0000313" key="2">
    <source>
        <dbReference type="Proteomes" id="UP000283310"/>
    </source>
</evidence>
<dbReference type="Proteomes" id="UP000283310">
    <property type="component" value="Unassembled WGS sequence"/>
</dbReference>
<dbReference type="AlphaFoldDB" id="A0A412DPN0"/>
<reference evidence="1 2" key="1">
    <citation type="submission" date="2018-08" db="EMBL/GenBank/DDBJ databases">
        <title>A genome reference for cultivated species of the human gut microbiota.</title>
        <authorList>
            <person name="Zou Y."/>
            <person name="Xue W."/>
            <person name="Luo G."/>
        </authorList>
    </citation>
    <scope>NUCLEOTIDE SEQUENCE [LARGE SCALE GENOMIC DNA]</scope>
    <source>
        <strain evidence="1 2">AF26-20BH</strain>
    </source>
</reference>